<evidence type="ECO:0000256" key="1">
    <source>
        <dbReference type="ARBA" id="ARBA00004141"/>
    </source>
</evidence>
<comment type="subcellular location">
    <subcellularLocation>
        <location evidence="1">Membrane</location>
        <topology evidence="1">Multi-pass membrane protein</topology>
    </subcellularLocation>
</comment>
<evidence type="ECO:0000256" key="4">
    <source>
        <dbReference type="ARBA" id="ARBA00023136"/>
    </source>
</evidence>
<protein>
    <submittedName>
        <fullName evidence="6">Acetyl-coenzyme A transporter 1-like protein</fullName>
    </submittedName>
</protein>
<gene>
    <name evidence="6" type="ORF">B4U80_02383</name>
</gene>
<dbReference type="PANTHER" id="PTHR12778:SF9">
    <property type="entry name" value="ACETYL-COENZYME A TRANSPORTER 1"/>
    <property type="match status" value="1"/>
</dbReference>
<dbReference type="PANTHER" id="PTHR12778">
    <property type="entry name" value="SOLUTE CARRIER FAMILY 33 ACETYL-COA TRANSPORTER -RELATED"/>
    <property type="match status" value="1"/>
</dbReference>
<evidence type="ECO:0000256" key="5">
    <source>
        <dbReference type="SAM" id="Phobius"/>
    </source>
</evidence>
<dbReference type="VEuPathDB" id="VectorBase:LDEU006755"/>
<dbReference type="AlphaFoldDB" id="A0A443SCX3"/>
<sequence length="97" mass="11228">MEDVVEKVRRDSLFIDYTTNAKKEVKGLRGDYGNIFLLVFLYILQGIPLGIMATIPMMLASNHVSYDNQAIFTFARYPYVLKLLWAPIVDSLYSKRF</sequence>
<feature type="transmembrane region" description="Helical" evidence="5">
    <location>
        <begin position="32"/>
        <end position="55"/>
    </location>
</feature>
<keyword evidence="2 5" id="KW-0812">Transmembrane</keyword>
<dbReference type="Proteomes" id="UP000288716">
    <property type="component" value="Unassembled WGS sequence"/>
</dbReference>
<comment type="caution">
    <text evidence="6">The sequence shown here is derived from an EMBL/GenBank/DDBJ whole genome shotgun (WGS) entry which is preliminary data.</text>
</comment>
<dbReference type="InterPro" id="IPR024371">
    <property type="entry name" value="AcetylCoA_trans_1-like"/>
</dbReference>
<evidence type="ECO:0000256" key="2">
    <source>
        <dbReference type="ARBA" id="ARBA00022692"/>
    </source>
</evidence>
<proteinExistence type="predicted"/>
<dbReference type="Pfam" id="PF13000">
    <property type="entry name" value="Acatn"/>
    <property type="match status" value="1"/>
</dbReference>
<organism evidence="6 7">
    <name type="scientific">Leptotrombidium deliense</name>
    <dbReference type="NCBI Taxonomy" id="299467"/>
    <lineage>
        <taxon>Eukaryota</taxon>
        <taxon>Metazoa</taxon>
        <taxon>Ecdysozoa</taxon>
        <taxon>Arthropoda</taxon>
        <taxon>Chelicerata</taxon>
        <taxon>Arachnida</taxon>
        <taxon>Acari</taxon>
        <taxon>Acariformes</taxon>
        <taxon>Trombidiformes</taxon>
        <taxon>Prostigmata</taxon>
        <taxon>Anystina</taxon>
        <taxon>Parasitengona</taxon>
        <taxon>Trombiculoidea</taxon>
        <taxon>Trombiculidae</taxon>
        <taxon>Leptotrombidium</taxon>
    </lineage>
</organism>
<dbReference type="GO" id="GO:0016020">
    <property type="term" value="C:membrane"/>
    <property type="evidence" value="ECO:0007669"/>
    <property type="project" value="UniProtKB-SubCell"/>
</dbReference>
<dbReference type="GO" id="GO:0035348">
    <property type="term" value="P:acetyl-CoA transmembrane transport"/>
    <property type="evidence" value="ECO:0007669"/>
    <property type="project" value="InterPro"/>
</dbReference>
<accession>A0A443SCX3</accession>
<evidence type="ECO:0000313" key="7">
    <source>
        <dbReference type="Proteomes" id="UP000288716"/>
    </source>
</evidence>
<name>A0A443SCX3_9ACAR</name>
<feature type="non-terminal residue" evidence="6">
    <location>
        <position position="97"/>
    </location>
</feature>
<keyword evidence="4 5" id="KW-0472">Membrane</keyword>
<dbReference type="EMBL" id="NCKV01003875">
    <property type="protein sequence ID" value="RWS25285.1"/>
    <property type="molecule type" value="Genomic_DNA"/>
</dbReference>
<reference evidence="6 7" key="1">
    <citation type="journal article" date="2018" name="Gigascience">
        <title>Genomes of trombidid mites reveal novel predicted allergens and laterally-transferred genes associated with secondary metabolism.</title>
        <authorList>
            <person name="Dong X."/>
            <person name="Chaisiri K."/>
            <person name="Xia D."/>
            <person name="Armstrong S.D."/>
            <person name="Fang Y."/>
            <person name="Donnelly M.J."/>
            <person name="Kadowaki T."/>
            <person name="McGarry J.W."/>
            <person name="Darby A.C."/>
            <person name="Makepeace B.L."/>
        </authorList>
    </citation>
    <scope>NUCLEOTIDE SEQUENCE [LARGE SCALE GENOMIC DNA]</scope>
    <source>
        <strain evidence="6">UoL-UT</strain>
    </source>
</reference>
<evidence type="ECO:0000256" key="3">
    <source>
        <dbReference type="ARBA" id="ARBA00022989"/>
    </source>
</evidence>
<dbReference type="OrthoDB" id="6415790at2759"/>
<dbReference type="STRING" id="299467.A0A443SCX3"/>
<evidence type="ECO:0000313" key="6">
    <source>
        <dbReference type="EMBL" id="RWS25285.1"/>
    </source>
</evidence>
<keyword evidence="3 5" id="KW-1133">Transmembrane helix</keyword>
<feature type="transmembrane region" description="Helical" evidence="5">
    <location>
        <begin position="75"/>
        <end position="93"/>
    </location>
</feature>
<keyword evidence="7" id="KW-1185">Reference proteome</keyword>
<dbReference type="GO" id="GO:0008521">
    <property type="term" value="F:acetyl-CoA transmembrane transporter activity"/>
    <property type="evidence" value="ECO:0007669"/>
    <property type="project" value="InterPro"/>
</dbReference>
<dbReference type="InterPro" id="IPR004752">
    <property type="entry name" value="AmpG_permease/AT-1"/>
</dbReference>